<evidence type="ECO:0000313" key="2">
    <source>
        <dbReference type="EMBL" id="QDU32909.1"/>
    </source>
</evidence>
<sequence>MAKITKANQQLAAAHNRALAIKLLQHHNQLSRRQLAQMIGLQNSTLSYIVRELLEKNILISTGKRESKTVGQKQVLLEINPKLGWCAGISIFSGNVSIIYYDAAGNQLAKKSIAIPNDFDNLAQQLRQTINLFLAEFDAPPGQFLGMGIGVPGIVQPETGVICTSSDLKLTDYPLKHKLQREFADTPISILHDADAAAIAEKTAGSARDLHSFIYLMISIIKKGAGFSFAGYGSSIHLDGQHQAGFHHAAGEIDHRLYPQYDEILTKEQLDLLADPDAKLGPTLLEYAKQLLTSLAIITNLLDPQAYVLGTNFPLKNRQFLAYLYDNLPNQLIQFPDRSIQIHYAKLGEEAVCHGAALAALEQALIKRAAEDFTNNDNPITQLII</sequence>
<dbReference type="Pfam" id="PF13412">
    <property type="entry name" value="HTH_24"/>
    <property type="match status" value="1"/>
</dbReference>
<dbReference type="InterPro" id="IPR043129">
    <property type="entry name" value="ATPase_NBD"/>
</dbReference>
<dbReference type="PANTHER" id="PTHR18964:SF149">
    <property type="entry name" value="BIFUNCTIONAL UDP-N-ACETYLGLUCOSAMINE 2-EPIMERASE_N-ACETYLMANNOSAMINE KINASE"/>
    <property type="match status" value="1"/>
</dbReference>
<comment type="similarity">
    <text evidence="1">Belongs to the ROK (NagC/XylR) family.</text>
</comment>
<dbReference type="InterPro" id="IPR036390">
    <property type="entry name" value="WH_DNA-bd_sf"/>
</dbReference>
<dbReference type="PANTHER" id="PTHR18964">
    <property type="entry name" value="ROK (REPRESSOR, ORF, KINASE) FAMILY"/>
    <property type="match status" value="1"/>
</dbReference>
<dbReference type="EC" id="2.7.1.4" evidence="2"/>
<dbReference type="KEGG" id="pcor:KS4_09480"/>
<dbReference type="AlphaFoldDB" id="A0A517YRQ9"/>
<dbReference type="Gene3D" id="3.30.420.40">
    <property type="match status" value="3"/>
</dbReference>
<keyword evidence="2" id="KW-0418">Kinase</keyword>
<reference evidence="2 3" key="1">
    <citation type="submission" date="2019-02" db="EMBL/GenBank/DDBJ databases">
        <title>Deep-cultivation of Planctomycetes and their phenomic and genomic characterization uncovers novel biology.</title>
        <authorList>
            <person name="Wiegand S."/>
            <person name="Jogler M."/>
            <person name="Boedeker C."/>
            <person name="Pinto D."/>
            <person name="Vollmers J."/>
            <person name="Rivas-Marin E."/>
            <person name="Kohn T."/>
            <person name="Peeters S.H."/>
            <person name="Heuer A."/>
            <person name="Rast P."/>
            <person name="Oberbeckmann S."/>
            <person name="Bunk B."/>
            <person name="Jeske O."/>
            <person name="Meyerdierks A."/>
            <person name="Storesund J.E."/>
            <person name="Kallscheuer N."/>
            <person name="Luecker S."/>
            <person name="Lage O.M."/>
            <person name="Pohl T."/>
            <person name="Merkel B.J."/>
            <person name="Hornburger P."/>
            <person name="Mueller R.-W."/>
            <person name="Bruemmer F."/>
            <person name="Labrenz M."/>
            <person name="Spormann A.M."/>
            <person name="Op den Camp H."/>
            <person name="Overmann J."/>
            <person name="Amann R."/>
            <person name="Jetten M.S.M."/>
            <person name="Mascher T."/>
            <person name="Medema M.H."/>
            <person name="Devos D.P."/>
            <person name="Kaster A.-K."/>
            <person name="Ovreas L."/>
            <person name="Rohde M."/>
            <person name="Galperin M.Y."/>
            <person name="Jogler C."/>
        </authorList>
    </citation>
    <scope>NUCLEOTIDE SEQUENCE [LARGE SCALE GENOMIC DNA]</scope>
    <source>
        <strain evidence="2 3">KS4</strain>
    </source>
</reference>
<dbReference type="EMBL" id="CP036425">
    <property type="protein sequence ID" value="QDU32909.1"/>
    <property type="molecule type" value="Genomic_DNA"/>
</dbReference>
<dbReference type="CDD" id="cd23763">
    <property type="entry name" value="ASKHA_ATPase_ROK"/>
    <property type="match status" value="1"/>
</dbReference>
<dbReference type="SUPFAM" id="SSF53067">
    <property type="entry name" value="Actin-like ATPase domain"/>
    <property type="match status" value="1"/>
</dbReference>
<keyword evidence="2" id="KW-0808">Transferase</keyword>
<dbReference type="SUPFAM" id="SSF46785">
    <property type="entry name" value="Winged helix' DNA-binding domain"/>
    <property type="match status" value="1"/>
</dbReference>
<name>A0A517YRQ9_9BACT</name>
<dbReference type="Pfam" id="PF00480">
    <property type="entry name" value="ROK"/>
    <property type="match status" value="1"/>
</dbReference>
<gene>
    <name evidence="2" type="primary">mak</name>
    <name evidence="2" type="ORF">KS4_09480</name>
</gene>
<protein>
    <submittedName>
        <fullName evidence="2">Fructokinase</fullName>
        <ecNumber evidence="2">2.7.1.4</ecNumber>
    </submittedName>
</protein>
<dbReference type="Proteomes" id="UP000317369">
    <property type="component" value="Chromosome"/>
</dbReference>
<dbReference type="OrthoDB" id="9795247at2"/>
<organism evidence="2 3">
    <name type="scientific">Poriferisphaera corsica</name>
    <dbReference type="NCBI Taxonomy" id="2528020"/>
    <lineage>
        <taxon>Bacteria</taxon>
        <taxon>Pseudomonadati</taxon>
        <taxon>Planctomycetota</taxon>
        <taxon>Phycisphaerae</taxon>
        <taxon>Phycisphaerales</taxon>
        <taxon>Phycisphaeraceae</taxon>
        <taxon>Poriferisphaera</taxon>
    </lineage>
</organism>
<accession>A0A517YRQ9</accession>
<dbReference type="GO" id="GO:0008865">
    <property type="term" value="F:fructokinase activity"/>
    <property type="evidence" value="ECO:0007669"/>
    <property type="project" value="UniProtKB-EC"/>
</dbReference>
<dbReference type="InterPro" id="IPR000600">
    <property type="entry name" value="ROK"/>
</dbReference>
<keyword evidence="3" id="KW-1185">Reference proteome</keyword>
<proteinExistence type="inferred from homology"/>
<dbReference type="Gene3D" id="1.10.10.10">
    <property type="entry name" value="Winged helix-like DNA-binding domain superfamily/Winged helix DNA-binding domain"/>
    <property type="match status" value="1"/>
</dbReference>
<dbReference type="RefSeq" id="WP_145075186.1">
    <property type="nucleotide sequence ID" value="NZ_CP036425.1"/>
</dbReference>
<evidence type="ECO:0000313" key="3">
    <source>
        <dbReference type="Proteomes" id="UP000317369"/>
    </source>
</evidence>
<dbReference type="InterPro" id="IPR036388">
    <property type="entry name" value="WH-like_DNA-bd_sf"/>
</dbReference>
<evidence type="ECO:0000256" key="1">
    <source>
        <dbReference type="ARBA" id="ARBA00006479"/>
    </source>
</evidence>